<proteinExistence type="predicted"/>
<dbReference type="Pfam" id="PF16113">
    <property type="entry name" value="ECH_2"/>
    <property type="match status" value="1"/>
</dbReference>
<evidence type="ECO:0000313" key="6">
    <source>
        <dbReference type="Proteomes" id="UP000298049"/>
    </source>
</evidence>
<dbReference type="GO" id="GO:0016853">
    <property type="term" value="F:isomerase activity"/>
    <property type="evidence" value="ECO:0007669"/>
    <property type="project" value="UniProtKB-KW"/>
</dbReference>
<gene>
    <name evidence="5" type="ORF">soil367_15260</name>
</gene>
<evidence type="ECO:0000313" key="5">
    <source>
        <dbReference type="EMBL" id="QCF27177.1"/>
    </source>
</evidence>
<dbReference type="EMBL" id="CP031093">
    <property type="protein sequence ID" value="QCF27177.1"/>
    <property type="molecule type" value="Genomic_DNA"/>
</dbReference>
<dbReference type="GO" id="GO:0006574">
    <property type="term" value="P:L-valine catabolic process"/>
    <property type="evidence" value="ECO:0007669"/>
    <property type="project" value="TreeGrafter"/>
</dbReference>
<dbReference type="InterPro" id="IPR045004">
    <property type="entry name" value="ECH_dom"/>
</dbReference>
<evidence type="ECO:0000259" key="4">
    <source>
        <dbReference type="Pfam" id="PF16113"/>
    </source>
</evidence>
<dbReference type="SUPFAM" id="SSF52096">
    <property type="entry name" value="ClpP/crotonase"/>
    <property type="match status" value="1"/>
</dbReference>
<name>A0A4P7XMA4_9ALTE</name>
<dbReference type="KEGG" id="hmi:soil367_15260"/>
<dbReference type="EC" id="3.1.2.4" evidence="2"/>
<keyword evidence="6" id="KW-1185">Reference proteome</keyword>
<comment type="catalytic activity">
    <reaction evidence="1">
        <text>3-hydroxy-2-methylpropanoyl-CoA + H2O = 3-hydroxy-2-methylpropanoate + CoA + H(+)</text>
        <dbReference type="Rhea" id="RHEA:20888"/>
        <dbReference type="ChEBI" id="CHEBI:11805"/>
        <dbReference type="ChEBI" id="CHEBI:15377"/>
        <dbReference type="ChEBI" id="CHEBI:15378"/>
        <dbReference type="ChEBI" id="CHEBI:57287"/>
        <dbReference type="ChEBI" id="CHEBI:57340"/>
        <dbReference type="EC" id="3.1.2.4"/>
    </reaction>
</comment>
<dbReference type="OrthoDB" id="9790967at2"/>
<feature type="domain" description="Enoyl-CoA hydratase/isomerase" evidence="4">
    <location>
        <begin position="13"/>
        <end position="345"/>
    </location>
</feature>
<organism evidence="5 6">
    <name type="scientific">Hydrocarboniclastica marina</name>
    <dbReference type="NCBI Taxonomy" id="2259620"/>
    <lineage>
        <taxon>Bacteria</taxon>
        <taxon>Pseudomonadati</taxon>
        <taxon>Pseudomonadota</taxon>
        <taxon>Gammaproteobacteria</taxon>
        <taxon>Alteromonadales</taxon>
        <taxon>Alteromonadaceae</taxon>
        <taxon>Hydrocarboniclastica</taxon>
    </lineage>
</organism>
<dbReference type="InterPro" id="IPR032259">
    <property type="entry name" value="HIBYL-CoA-H"/>
</dbReference>
<dbReference type="GO" id="GO:0005829">
    <property type="term" value="C:cytosol"/>
    <property type="evidence" value="ECO:0007669"/>
    <property type="project" value="TreeGrafter"/>
</dbReference>
<evidence type="ECO:0000256" key="1">
    <source>
        <dbReference type="ARBA" id="ARBA00001709"/>
    </source>
</evidence>
<dbReference type="RefSeq" id="WP_136549885.1">
    <property type="nucleotide sequence ID" value="NZ_CP031093.1"/>
</dbReference>
<dbReference type="PANTHER" id="PTHR43176">
    <property type="entry name" value="3-HYDROXYISOBUTYRYL-COA HYDROLASE-RELATED"/>
    <property type="match status" value="1"/>
</dbReference>
<dbReference type="Proteomes" id="UP000298049">
    <property type="component" value="Chromosome"/>
</dbReference>
<accession>A0A4P7XMA4</accession>
<dbReference type="AlphaFoldDB" id="A0A4P7XMA4"/>
<sequence>MSEAVSIEVANHVGHLTLNRPEALNTLTLDMVQALHRQLRAWAEDDQIVAIVIRAAGEKAFCAGGDIRALYDSYMSGDDLHSRFFDEEYALDQYLHNYPKPVVALLHGIVLGGGMGIGQGADFRLVTERTRMGMPEVGIGFFPDVGASYFLPRLPGKLGIYLGITGNHIKAADALFCGLADAYLSSDRIPELDSRLAALRWGSDIAGDLAGVIDALTCRSLPDAPLEALKPAIDAHFAHASVSAIRQALLDEDRPDYHEWAQQTVEVIDSRSPIAVAVTLENLRRGRALSLGECFAQESHLVHQWMDGGDFIEGVRALLVDKDNAPHWYPPTLAAVTAEQVQRFFAPA</sequence>
<evidence type="ECO:0000256" key="3">
    <source>
        <dbReference type="ARBA" id="ARBA00022801"/>
    </source>
</evidence>
<dbReference type="InterPro" id="IPR029045">
    <property type="entry name" value="ClpP/crotonase-like_dom_sf"/>
</dbReference>
<dbReference type="PANTHER" id="PTHR43176:SF3">
    <property type="entry name" value="3-HYDROXYISOBUTYRYL-COA HYDROLASE, MITOCHONDRIAL"/>
    <property type="match status" value="1"/>
</dbReference>
<reference evidence="5 6" key="1">
    <citation type="submission" date="2018-07" db="EMBL/GenBank/DDBJ databases">
        <title>Marsedoiliclastica nanhaica gen. nov. sp. nov., a novel marine hydrocarbonoclastic bacterium isolated from an in-situ enriched hydrocarbon-degrading consortium in deep-sea sediment.</title>
        <authorList>
            <person name="Dong C."/>
            <person name="Ma T."/>
            <person name="Liu R."/>
            <person name="Shao Z."/>
        </authorList>
    </citation>
    <scope>NUCLEOTIDE SEQUENCE [LARGE SCALE GENOMIC DNA]</scope>
    <source>
        <strain evidence="6">soil36-7</strain>
    </source>
</reference>
<dbReference type="NCBIfam" id="NF004127">
    <property type="entry name" value="PRK05617.1"/>
    <property type="match status" value="1"/>
</dbReference>
<keyword evidence="3" id="KW-0378">Hydrolase</keyword>
<keyword evidence="5" id="KW-0413">Isomerase</keyword>
<dbReference type="Gene3D" id="3.90.226.10">
    <property type="entry name" value="2-enoyl-CoA Hydratase, Chain A, domain 1"/>
    <property type="match status" value="1"/>
</dbReference>
<dbReference type="GO" id="GO:0003860">
    <property type="term" value="F:3-hydroxyisobutyryl-CoA hydrolase activity"/>
    <property type="evidence" value="ECO:0007669"/>
    <property type="project" value="UniProtKB-EC"/>
</dbReference>
<evidence type="ECO:0000256" key="2">
    <source>
        <dbReference type="ARBA" id="ARBA00011915"/>
    </source>
</evidence>
<protein>
    <recommendedName>
        <fullName evidence="2">3-hydroxyisobutyryl-CoA hydrolase</fullName>
        <ecNumber evidence="2">3.1.2.4</ecNumber>
    </recommendedName>
</protein>
<dbReference type="CDD" id="cd06558">
    <property type="entry name" value="crotonase-like"/>
    <property type="match status" value="1"/>
</dbReference>